<protein>
    <submittedName>
        <fullName evidence="2">Uncharacterized protein</fullName>
    </submittedName>
</protein>
<proteinExistence type="predicted"/>
<accession>V9R9X9</accession>
<keyword evidence="3" id="KW-1185">Reference proteome</keyword>
<dbReference type="OrthoDB" id="7163298at2"/>
<gene>
    <name evidence="2" type="ORF">EMUR_01175</name>
</gene>
<dbReference type="RefSeq" id="WP_024071864.1">
    <property type="nucleotide sequence ID" value="NC_023063.1"/>
</dbReference>
<dbReference type="AlphaFoldDB" id="V9R9X9"/>
<name>V9R9X9_9RICK</name>
<dbReference type="Proteomes" id="UP000018689">
    <property type="component" value="Chromosome"/>
</dbReference>
<dbReference type="EMBL" id="CP006917">
    <property type="protein sequence ID" value="AHC39676.1"/>
    <property type="molecule type" value="Genomic_DNA"/>
</dbReference>
<dbReference type="PATRIC" id="fig|1423892.3.peg.237"/>
<evidence type="ECO:0000256" key="1">
    <source>
        <dbReference type="SAM" id="MobiDB-lite"/>
    </source>
</evidence>
<feature type="compositionally biased region" description="Polar residues" evidence="1">
    <location>
        <begin position="301"/>
        <end position="310"/>
    </location>
</feature>
<evidence type="ECO:0000313" key="2">
    <source>
        <dbReference type="EMBL" id="AHC39676.1"/>
    </source>
</evidence>
<reference evidence="2 3" key="1">
    <citation type="journal article" date="2014" name="Genome Announc.">
        <title>Complete Genome Sequence of Ehrlichia muris Strain AS145T, a Model Monocytotropic Ehrlichia Strain.</title>
        <authorList>
            <person name="Thirumalapura N.R."/>
            <person name="Qin X."/>
            <person name="Kuriakose J.A."/>
            <person name="Walker D.H."/>
        </authorList>
    </citation>
    <scope>NUCLEOTIDE SEQUENCE [LARGE SCALE GENOMIC DNA]</scope>
    <source>
        <strain evidence="3">AS154</strain>
    </source>
</reference>
<dbReference type="HOGENOM" id="CLU_059516_0_0_5"/>
<evidence type="ECO:0000313" key="3">
    <source>
        <dbReference type="Proteomes" id="UP000018689"/>
    </source>
</evidence>
<dbReference type="KEGG" id="emr:EMUR_01175"/>
<feature type="region of interest" description="Disordered" evidence="1">
    <location>
        <begin position="287"/>
        <end position="357"/>
    </location>
</feature>
<sequence>MLTQLRNSWQRLRIPSFVRALRQFDLHNTRNIQYPDCKSGRIAWLDFPRSPLVVNGQPTGFNALISSYNRKYKPPEDCDYRKILHKMIFSTFKKISNQNISPPLVDECVTLLNQASLYGASLRILNILTQDMQDRMSLDRTIVPTMNTYGTQIETLSESILTIHHTEQLILRDIETGNPISNISATIHFDMSSDNDAKVTYSNPKISLEIPQDLASRILPPMASLRMANMLVPLSNAFHRIQSLFTGIPFQKIKPYEIMRKSNALTIECKLPHYSCIPVTIPDIANQKEKDKQKQQSQYQTRSTFTPPHSSENKRKLTGNSNKDSQQQQNQPLSVSAKICEPKVQPQKNPKIESRSL</sequence>
<organism evidence="2 3">
    <name type="scientific">Ehrlichia muris AS145</name>
    <dbReference type="NCBI Taxonomy" id="1423892"/>
    <lineage>
        <taxon>Bacteria</taxon>
        <taxon>Pseudomonadati</taxon>
        <taxon>Pseudomonadota</taxon>
        <taxon>Alphaproteobacteria</taxon>
        <taxon>Rickettsiales</taxon>
        <taxon>Anaplasmataceae</taxon>
        <taxon>Ehrlichia</taxon>
    </lineage>
</organism>